<evidence type="ECO:0000313" key="2">
    <source>
        <dbReference type="Proteomes" id="UP000437065"/>
    </source>
</evidence>
<protein>
    <submittedName>
        <fullName evidence="1">Uncharacterized protein</fullName>
    </submittedName>
</protein>
<gene>
    <name evidence="1" type="ORF">GRX01_09695</name>
</gene>
<sequence length="127" mass="13169">MSMIAGATAVGVEAAGVLHAPLAWPLQSAAGTADAPPYAGLLFLAAFVSLLGMFLTMHGAAAYALLVWEGTTGVAAWVYVHPAVGGFLFAAAAIQAPMAAHLWGDPLSVRRRTVWAIRALATRLDER</sequence>
<dbReference type="Proteomes" id="UP000437065">
    <property type="component" value="Unassembled WGS sequence"/>
</dbReference>
<reference evidence="1 2" key="1">
    <citation type="submission" date="2019-12" db="EMBL/GenBank/DDBJ databases">
        <title>Isolation and characterization of three novel carbon monoxide-oxidizing members of Halobacteria from salione crusts and soils.</title>
        <authorList>
            <person name="Myers M.R."/>
            <person name="King G.M."/>
        </authorList>
    </citation>
    <scope>NUCLEOTIDE SEQUENCE [LARGE SCALE GENOMIC DNA]</scope>
    <source>
        <strain evidence="1 2">WSA2</strain>
    </source>
</reference>
<keyword evidence="2" id="KW-1185">Reference proteome</keyword>
<dbReference type="AlphaFoldDB" id="A0A6B0T540"/>
<dbReference type="EMBL" id="WUUS01000005">
    <property type="protein sequence ID" value="MXR41609.1"/>
    <property type="molecule type" value="Genomic_DNA"/>
</dbReference>
<dbReference type="OrthoDB" id="342638at2157"/>
<name>A0A6B0T540_9EURY</name>
<dbReference type="RefSeq" id="WP_159666318.1">
    <property type="nucleotide sequence ID" value="NZ_WUUS01000005.1"/>
</dbReference>
<organism evidence="1 2">
    <name type="scientific">Halobaculum saliterrae</name>
    <dbReference type="NCBI Taxonomy" id="2073113"/>
    <lineage>
        <taxon>Archaea</taxon>
        <taxon>Methanobacteriati</taxon>
        <taxon>Methanobacteriota</taxon>
        <taxon>Stenosarchaea group</taxon>
        <taxon>Halobacteria</taxon>
        <taxon>Halobacteriales</taxon>
        <taxon>Haloferacaceae</taxon>
        <taxon>Halobaculum</taxon>
    </lineage>
</organism>
<proteinExistence type="predicted"/>
<accession>A0A6B0T540</accession>
<comment type="caution">
    <text evidence="1">The sequence shown here is derived from an EMBL/GenBank/DDBJ whole genome shotgun (WGS) entry which is preliminary data.</text>
</comment>
<evidence type="ECO:0000313" key="1">
    <source>
        <dbReference type="EMBL" id="MXR41609.1"/>
    </source>
</evidence>